<keyword evidence="5 9" id="KW-0227">DNA damage</keyword>
<gene>
    <name evidence="13" type="ORF">BN381_290088</name>
</gene>
<evidence type="ECO:0000256" key="9">
    <source>
        <dbReference type="PIRNR" id="PIRNR003128"/>
    </source>
</evidence>
<evidence type="ECO:0000256" key="4">
    <source>
        <dbReference type="ARBA" id="ARBA00022741"/>
    </source>
</evidence>
<dbReference type="Proteomes" id="UP000018291">
    <property type="component" value="Unassembled WGS sequence"/>
</dbReference>
<dbReference type="GO" id="GO:0043590">
    <property type="term" value="C:bacterial nucleoid"/>
    <property type="evidence" value="ECO:0007669"/>
    <property type="project" value="TreeGrafter"/>
</dbReference>
<feature type="coiled-coil region" evidence="10">
    <location>
        <begin position="245"/>
        <end position="272"/>
    </location>
</feature>
<sequence>MLDELAVTDLGVIAKARLELRGHMTALTGETGAGKTLLLGALELLSGARADASVVRAGAEQAVVEGRFINGDGDELVLRRVVPRDGRSRAYCNGSLVTAAELAEAAAGLLEIHSQGAQLALTTPGVQRQALDRWANVDLSELTAAESAVGSLRAALVELGGDERARVREMDLLAFQVAEIGSAGLSDPDEDAALAAEEALLADAVGHREAASKALGVYDEEGGLSDALAAMAGALDDRRPFDGTLTRVLAQQAELSDLVAELRRQADSIEEDPERLEVVRLRRVELRDLGRKYGDTLAEVMAFGQECQVRLDELGDRERRAAALEDDLAAACLVRDEAAAKVGAARRSAAPQLATAVQARLAALAMPKATLEITVGDDDPGDRVTFLLAANPGMAPAPIQRAASGGELSRVLLALRLVLSGGPDTMVFDEVDAGIGGATALEVGSALSEVAETSQVLVVTHLAQVAAHADQQVRIAKSADEDATTTTVESVGGEARVVELSRMLSGTPDSAAARSNAKDLLERVPRRAPDPSTAGPTR</sequence>
<name>R4YYS0_9ACTN</name>
<evidence type="ECO:0000256" key="3">
    <source>
        <dbReference type="ARBA" id="ARBA00021315"/>
    </source>
</evidence>
<keyword evidence="6" id="KW-0067">ATP-binding</keyword>
<comment type="function">
    <text evidence="1 9">May be involved in recombinational repair of damaged DNA.</text>
</comment>
<dbReference type="STRING" id="1229780.BN381_290088"/>
<dbReference type="EMBL" id="CANL01000022">
    <property type="protein sequence ID" value="CCM63729.1"/>
    <property type="molecule type" value="Genomic_DNA"/>
</dbReference>
<dbReference type="GO" id="GO:0005524">
    <property type="term" value="F:ATP binding"/>
    <property type="evidence" value="ECO:0007669"/>
    <property type="project" value="UniProtKB-KW"/>
</dbReference>
<dbReference type="PIRSF" id="PIRSF003128">
    <property type="entry name" value="RecN"/>
    <property type="match status" value="1"/>
</dbReference>
<evidence type="ECO:0000256" key="6">
    <source>
        <dbReference type="ARBA" id="ARBA00022840"/>
    </source>
</evidence>
<evidence type="ECO:0000256" key="5">
    <source>
        <dbReference type="ARBA" id="ARBA00022763"/>
    </source>
</evidence>
<reference evidence="13 14" key="1">
    <citation type="journal article" date="2013" name="ISME J.">
        <title>Metabolic model for the filamentous 'Candidatus Microthrix parvicella' based on genomic and metagenomic analyses.</title>
        <authorList>
            <person name="Jon McIlroy S."/>
            <person name="Kristiansen R."/>
            <person name="Albertsen M."/>
            <person name="Michael Karst S."/>
            <person name="Rossetti S."/>
            <person name="Lund Nielsen J."/>
            <person name="Tandoi V."/>
            <person name="James Seviour R."/>
            <person name="Nielsen P.H."/>
        </authorList>
    </citation>
    <scope>NUCLEOTIDE SEQUENCE [LARGE SCALE GENOMIC DNA]</scope>
    <source>
        <strain evidence="13 14">RN1</strain>
    </source>
</reference>
<feature type="region of interest" description="Disordered" evidence="11">
    <location>
        <begin position="506"/>
        <end position="538"/>
    </location>
</feature>
<comment type="similarity">
    <text evidence="2 9">Belongs to the RecN family.</text>
</comment>
<evidence type="ECO:0000256" key="7">
    <source>
        <dbReference type="ARBA" id="ARBA00023204"/>
    </source>
</evidence>
<dbReference type="GO" id="GO:0006310">
    <property type="term" value="P:DNA recombination"/>
    <property type="evidence" value="ECO:0007669"/>
    <property type="project" value="InterPro"/>
</dbReference>
<dbReference type="InterPro" id="IPR004604">
    <property type="entry name" value="DNA_recomb/repair_RecN"/>
</dbReference>
<dbReference type="InterPro" id="IPR003395">
    <property type="entry name" value="RecF/RecN/SMC_N"/>
</dbReference>
<organism evidence="13 14">
    <name type="scientific">Candidatus Neomicrothrix parvicella RN1</name>
    <dbReference type="NCBI Taxonomy" id="1229780"/>
    <lineage>
        <taxon>Bacteria</taxon>
        <taxon>Bacillati</taxon>
        <taxon>Actinomycetota</taxon>
        <taxon>Acidimicrobiia</taxon>
        <taxon>Acidimicrobiales</taxon>
        <taxon>Microthrixaceae</taxon>
        <taxon>Candidatus Neomicrothrix</taxon>
    </lineage>
</organism>
<dbReference type="SMART" id="SM00382">
    <property type="entry name" value="AAA"/>
    <property type="match status" value="1"/>
</dbReference>
<dbReference type="OrthoDB" id="9806954at2"/>
<protein>
    <recommendedName>
        <fullName evidence="3 9">DNA repair protein RecN</fullName>
    </recommendedName>
    <alternativeName>
        <fullName evidence="8 9">Recombination protein N</fullName>
    </alternativeName>
</protein>
<evidence type="ECO:0000256" key="8">
    <source>
        <dbReference type="ARBA" id="ARBA00033408"/>
    </source>
</evidence>
<dbReference type="Pfam" id="PF02463">
    <property type="entry name" value="SMC_N"/>
    <property type="match status" value="1"/>
</dbReference>
<evidence type="ECO:0000313" key="13">
    <source>
        <dbReference type="EMBL" id="CCM63729.1"/>
    </source>
</evidence>
<keyword evidence="10" id="KW-0175">Coiled coil</keyword>
<keyword evidence="7 9" id="KW-0234">DNA repair</keyword>
<dbReference type="HOGENOM" id="CLU_018297_3_0_11"/>
<dbReference type="InterPro" id="IPR027417">
    <property type="entry name" value="P-loop_NTPase"/>
</dbReference>
<dbReference type="GO" id="GO:0006281">
    <property type="term" value="P:DNA repair"/>
    <property type="evidence" value="ECO:0007669"/>
    <property type="project" value="UniProtKB-KW"/>
</dbReference>
<feature type="compositionally biased region" description="Basic and acidic residues" evidence="11">
    <location>
        <begin position="516"/>
        <end position="529"/>
    </location>
</feature>
<accession>R4YYS0</accession>
<dbReference type="Gene3D" id="3.40.50.300">
    <property type="entry name" value="P-loop containing nucleotide triphosphate hydrolases"/>
    <property type="match status" value="2"/>
</dbReference>
<dbReference type="SUPFAM" id="SSF52540">
    <property type="entry name" value="P-loop containing nucleoside triphosphate hydrolases"/>
    <property type="match status" value="1"/>
</dbReference>
<keyword evidence="14" id="KW-1185">Reference proteome</keyword>
<dbReference type="RefSeq" id="WP_012226780.1">
    <property type="nucleotide sequence ID" value="NZ_HG422565.1"/>
</dbReference>
<dbReference type="eggNOG" id="COG0497">
    <property type="taxonomic scope" value="Bacteria"/>
</dbReference>
<evidence type="ECO:0000259" key="12">
    <source>
        <dbReference type="SMART" id="SM00382"/>
    </source>
</evidence>
<dbReference type="PANTHER" id="PTHR11059:SF0">
    <property type="entry name" value="DNA REPAIR PROTEIN RECN"/>
    <property type="match status" value="1"/>
</dbReference>
<feature type="domain" description="AAA+ ATPase" evidence="12">
    <location>
        <begin position="21"/>
        <end position="479"/>
    </location>
</feature>
<evidence type="ECO:0000256" key="10">
    <source>
        <dbReference type="SAM" id="Coils"/>
    </source>
</evidence>
<evidence type="ECO:0000313" key="14">
    <source>
        <dbReference type="Proteomes" id="UP000018291"/>
    </source>
</evidence>
<dbReference type="PANTHER" id="PTHR11059">
    <property type="entry name" value="DNA REPAIR PROTEIN RECN"/>
    <property type="match status" value="1"/>
</dbReference>
<evidence type="ECO:0000256" key="2">
    <source>
        <dbReference type="ARBA" id="ARBA00009441"/>
    </source>
</evidence>
<dbReference type="GO" id="GO:0009432">
    <property type="term" value="P:SOS response"/>
    <property type="evidence" value="ECO:0007669"/>
    <property type="project" value="TreeGrafter"/>
</dbReference>
<evidence type="ECO:0000256" key="1">
    <source>
        <dbReference type="ARBA" id="ARBA00003618"/>
    </source>
</evidence>
<dbReference type="AlphaFoldDB" id="R4YYS0"/>
<keyword evidence="4" id="KW-0547">Nucleotide-binding</keyword>
<dbReference type="InterPro" id="IPR003593">
    <property type="entry name" value="AAA+_ATPase"/>
</dbReference>
<comment type="caution">
    <text evidence="13">The sequence shown here is derived from an EMBL/GenBank/DDBJ whole genome shotgun (WGS) entry which is preliminary data.</text>
</comment>
<evidence type="ECO:0000256" key="11">
    <source>
        <dbReference type="SAM" id="MobiDB-lite"/>
    </source>
</evidence>
<proteinExistence type="inferred from homology"/>